<evidence type="ECO:0000313" key="2">
    <source>
        <dbReference type="Proteomes" id="UP000215433"/>
    </source>
</evidence>
<name>A0A229W1A8_9BIFI</name>
<dbReference type="Proteomes" id="UP000215433">
    <property type="component" value="Unassembled WGS sequence"/>
</dbReference>
<organism evidence="1 2">
    <name type="scientific">Bifidobacterium vansinderenii</name>
    <dbReference type="NCBI Taxonomy" id="1984871"/>
    <lineage>
        <taxon>Bacteria</taxon>
        <taxon>Bacillati</taxon>
        <taxon>Actinomycetota</taxon>
        <taxon>Actinomycetes</taxon>
        <taxon>Bifidobacteriales</taxon>
        <taxon>Bifidobacteriaceae</taxon>
        <taxon>Bifidobacterium</taxon>
    </lineage>
</organism>
<evidence type="ECO:0000313" key="1">
    <source>
        <dbReference type="EMBL" id="OXN01635.1"/>
    </source>
</evidence>
<reference evidence="1 2" key="1">
    <citation type="submission" date="2017-05" db="EMBL/GenBank/DDBJ databases">
        <title>Bifidobacterium vansinderenii sp. nov.</title>
        <authorList>
            <person name="Lugli G.A."/>
            <person name="Duranti S."/>
            <person name="Mangifesta M."/>
        </authorList>
    </citation>
    <scope>NUCLEOTIDE SEQUENCE [LARGE SCALE GENOMIC DNA]</scope>
    <source>
        <strain evidence="1 2">Tam10B</strain>
    </source>
</reference>
<accession>A0A229W1A8</accession>
<proteinExistence type="predicted"/>
<comment type="caution">
    <text evidence="1">The sequence shown here is derived from an EMBL/GenBank/DDBJ whole genome shotgun (WGS) entry which is preliminary data.</text>
</comment>
<sequence length="49" mass="5639">MSMRDILTERYPIPDHPYEPVTVSRLDFAVMQAQAFAAGVAWQQQQEES</sequence>
<gene>
    <name evidence="1" type="ORF">Tam10B_0077</name>
</gene>
<protein>
    <submittedName>
        <fullName evidence="1">Uncharacterized protein</fullName>
    </submittedName>
</protein>
<dbReference type="EMBL" id="NEWD01000002">
    <property type="protein sequence ID" value="OXN01635.1"/>
    <property type="molecule type" value="Genomic_DNA"/>
</dbReference>
<dbReference type="AlphaFoldDB" id="A0A229W1A8"/>
<keyword evidence="2" id="KW-1185">Reference proteome</keyword>
<dbReference type="RefSeq" id="WP_158214075.1">
    <property type="nucleotide sequence ID" value="NZ_NEWD01000002.1"/>
</dbReference>